<gene>
    <name evidence="1" type="ORF">GXM_09022</name>
</gene>
<dbReference type="Proteomes" id="UP000326678">
    <property type="component" value="Chromosome Gxm2"/>
</dbReference>
<accession>A0A5P8WFH1</accession>
<evidence type="ECO:0000313" key="2">
    <source>
        <dbReference type="Proteomes" id="UP000326678"/>
    </source>
</evidence>
<dbReference type="EMBL" id="CP045227">
    <property type="protein sequence ID" value="QFS51528.1"/>
    <property type="molecule type" value="Genomic_DNA"/>
</dbReference>
<protein>
    <submittedName>
        <fullName evidence="1">Uncharacterized protein</fullName>
    </submittedName>
</protein>
<evidence type="ECO:0000313" key="1">
    <source>
        <dbReference type="EMBL" id="QFS51528.1"/>
    </source>
</evidence>
<organism evidence="1 2">
    <name type="scientific">Nostoc sphaeroides CCNUC1</name>
    <dbReference type="NCBI Taxonomy" id="2653204"/>
    <lineage>
        <taxon>Bacteria</taxon>
        <taxon>Bacillati</taxon>
        <taxon>Cyanobacteriota</taxon>
        <taxon>Cyanophyceae</taxon>
        <taxon>Nostocales</taxon>
        <taxon>Nostocaceae</taxon>
        <taxon>Nostoc</taxon>
    </lineage>
</organism>
<reference evidence="1 2" key="1">
    <citation type="submission" date="2019-10" db="EMBL/GenBank/DDBJ databases">
        <title>Genomic and transcriptomic insights into the perfect genentic adaptation of a filamentous nitrogen-fixing cyanobacterium to rice fields.</title>
        <authorList>
            <person name="Chen Z."/>
        </authorList>
    </citation>
    <scope>NUCLEOTIDE SEQUENCE [LARGE SCALE GENOMIC DNA]</scope>
    <source>
        <strain evidence="1">CCNUC1</strain>
    </source>
</reference>
<dbReference type="AlphaFoldDB" id="A0A5P8WFH1"/>
<name>A0A5P8WFH1_9NOSO</name>
<proteinExistence type="predicted"/>
<keyword evidence="2" id="KW-1185">Reference proteome</keyword>
<dbReference type="KEGG" id="nsh:GXM_09022"/>
<sequence>MRFLALFNFFFTNRCIFRQTSSRYSSNRESTTQVALLNQTHNPIDGRQRVNLAARTEILQPENFS</sequence>